<accession>A0AAU9X6B1</accession>
<proteinExistence type="predicted"/>
<name>A0AAU9X6B1_9CNID</name>
<reference evidence="1 2" key="1">
    <citation type="submission" date="2022-05" db="EMBL/GenBank/DDBJ databases">
        <authorList>
            <consortium name="Genoscope - CEA"/>
            <person name="William W."/>
        </authorList>
    </citation>
    <scope>NUCLEOTIDE SEQUENCE [LARGE SCALE GENOMIC DNA]</scope>
</reference>
<dbReference type="Proteomes" id="UP001159428">
    <property type="component" value="Unassembled WGS sequence"/>
</dbReference>
<comment type="caution">
    <text evidence="1">The sequence shown here is derived from an EMBL/GenBank/DDBJ whole genome shotgun (WGS) entry which is preliminary data.</text>
</comment>
<dbReference type="AlphaFoldDB" id="A0AAU9X6B1"/>
<evidence type="ECO:0000313" key="2">
    <source>
        <dbReference type="Proteomes" id="UP001159428"/>
    </source>
</evidence>
<protein>
    <submittedName>
        <fullName evidence="1">Uncharacterized protein</fullName>
    </submittedName>
</protein>
<organism evidence="1 2">
    <name type="scientific">Pocillopora meandrina</name>
    <dbReference type="NCBI Taxonomy" id="46732"/>
    <lineage>
        <taxon>Eukaryota</taxon>
        <taxon>Metazoa</taxon>
        <taxon>Cnidaria</taxon>
        <taxon>Anthozoa</taxon>
        <taxon>Hexacorallia</taxon>
        <taxon>Scleractinia</taxon>
        <taxon>Astrocoeniina</taxon>
        <taxon>Pocilloporidae</taxon>
        <taxon>Pocillopora</taxon>
    </lineage>
</organism>
<gene>
    <name evidence="1" type="ORF">PMEA_00017886</name>
</gene>
<evidence type="ECO:0000313" key="1">
    <source>
        <dbReference type="EMBL" id="CAH3137850.1"/>
    </source>
</evidence>
<keyword evidence="2" id="KW-1185">Reference proteome</keyword>
<sequence length="99" mass="11099">MRFDHDGFINLHTPDDLASSAVFYYSTHSCVFLQNNRKLSSMERHEVGISKSCTGKALITGICQMGIKDGSATTSRRTLIQNFFRCPLMIFGKSLFAKT</sequence>
<dbReference type="EMBL" id="CALNXJ010000031">
    <property type="protein sequence ID" value="CAH3137850.1"/>
    <property type="molecule type" value="Genomic_DNA"/>
</dbReference>